<name>A0A6C0KNG6_9ZZZZ</name>
<accession>A0A6C0KNG6</accession>
<dbReference type="AlphaFoldDB" id="A0A6C0KNG6"/>
<evidence type="ECO:0000313" key="1">
    <source>
        <dbReference type="EMBL" id="QHU18721.1"/>
    </source>
</evidence>
<sequence>MSGSACYGGKLNIYDNPNFIPMPSWVSCAPPSMEIIAPAVQCQPLCGPPITTFLPQPVNPTLSYYFYNDTNGSQPVYGCTSC</sequence>
<organism evidence="1">
    <name type="scientific">viral metagenome</name>
    <dbReference type="NCBI Taxonomy" id="1070528"/>
    <lineage>
        <taxon>unclassified sequences</taxon>
        <taxon>metagenomes</taxon>
        <taxon>organismal metagenomes</taxon>
    </lineage>
</organism>
<reference evidence="1" key="1">
    <citation type="journal article" date="2020" name="Nature">
        <title>Giant virus diversity and host interactions through global metagenomics.</title>
        <authorList>
            <person name="Schulz F."/>
            <person name="Roux S."/>
            <person name="Paez-Espino D."/>
            <person name="Jungbluth S."/>
            <person name="Walsh D.A."/>
            <person name="Denef V.J."/>
            <person name="McMahon K.D."/>
            <person name="Konstantinidis K.T."/>
            <person name="Eloe-Fadrosh E.A."/>
            <person name="Kyrpides N.C."/>
            <person name="Woyke T."/>
        </authorList>
    </citation>
    <scope>NUCLEOTIDE SEQUENCE</scope>
    <source>
        <strain evidence="1">GVMAG-S-3300013006-158</strain>
    </source>
</reference>
<proteinExistence type="predicted"/>
<protein>
    <submittedName>
        <fullName evidence="1">Uncharacterized protein</fullName>
    </submittedName>
</protein>
<dbReference type="EMBL" id="MN740937">
    <property type="protein sequence ID" value="QHU18721.1"/>
    <property type="molecule type" value="Genomic_DNA"/>
</dbReference>